<dbReference type="PANTHER" id="PTHR31900:SF27">
    <property type="entry name" value="FBD DOMAIN-CONTAINING PROTEIN"/>
    <property type="match status" value="1"/>
</dbReference>
<keyword evidence="2" id="KW-1185">Reference proteome</keyword>
<reference evidence="2" key="1">
    <citation type="journal article" date="2021" name="Nat. Commun.">
        <title>Genomic analyses provide insights into spinach domestication and the genetic basis of agronomic traits.</title>
        <authorList>
            <person name="Cai X."/>
            <person name="Sun X."/>
            <person name="Xu C."/>
            <person name="Sun H."/>
            <person name="Wang X."/>
            <person name="Ge C."/>
            <person name="Zhang Z."/>
            <person name="Wang Q."/>
            <person name="Fei Z."/>
            <person name="Jiao C."/>
            <person name="Wang Q."/>
        </authorList>
    </citation>
    <scope>NUCLEOTIDE SEQUENCE [LARGE SCALE GENOMIC DNA]</scope>
    <source>
        <strain evidence="2">cv. Varoflay</strain>
    </source>
</reference>
<evidence type="ECO:0000313" key="3">
    <source>
        <dbReference type="RefSeq" id="XP_021844099.2"/>
    </source>
</evidence>
<dbReference type="AlphaFoldDB" id="A0A9R0I9P2"/>
<dbReference type="SUPFAM" id="SSF81383">
    <property type="entry name" value="F-box domain"/>
    <property type="match status" value="1"/>
</dbReference>
<dbReference type="PROSITE" id="PS50181">
    <property type="entry name" value="FBOX"/>
    <property type="match status" value="1"/>
</dbReference>
<dbReference type="Pfam" id="PF00646">
    <property type="entry name" value="F-box"/>
    <property type="match status" value="1"/>
</dbReference>
<dbReference type="InterPro" id="IPR055411">
    <property type="entry name" value="LRR_FXL15/At3g58940/PEG3-like"/>
</dbReference>
<dbReference type="InterPro" id="IPR036047">
    <property type="entry name" value="F-box-like_dom_sf"/>
</dbReference>
<dbReference type="Proteomes" id="UP000813463">
    <property type="component" value="Chromosome 1"/>
</dbReference>
<dbReference type="InterPro" id="IPR006566">
    <property type="entry name" value="FBD"/>
</dbReference>
<proteinExistence type="predicted"/>
<dbReference type="KEGG" id="soe:110783994"/>
<evidence type="ECO:0000313" key="2">
    <source>
        <dbReference type="Proteomes" id="UP000813463"/>
    </source>
</evidence>
<sequence length="479" mass="54641">MVKFSMAQKGSKKTKSVTPQVDVHYTRYKKRKSLNNQPDMISDLPKDVLYRIIERLPLRDAARMSILSHKWQKIWASTPHLAFDTHFFTRVLKKKVPEAHEFLEIASKILFQHDGPIPKLSLWVPELKSCPDVTHWIAFLSRTGLREFDLCNKYRTPLKLSPHLFSCKDLEKLMLYRCIFSLPLNFKGFPKLTSLKLYGINIVYNTLKHLIGSCPLLQNLVLKDFSGMENKHIIVDAPNLRNLVIDGVFGSLDVKVPEDLVSASFVLQKLTINRREEESSYDLINALANSSRLEWLCLGGHICKVLFESCSLPNTCQKLKNLELQSLHLDDLNDFSSAVSCLQSFPNIETLNISVNTSKSLDEHVLVYNPDCTLHHLRCAKIGICSGSSTELKLIEFLLDCSPVLEKLYISLTMPLKQSRHSRMTSQLNRFRRASRKVEVVCPERKVYPKVPVSVSFPSSSSAQHITIDSSSSDDTYYL</sequence>
<dbReference type="SMART" id="SM00256">
    <property type="entry name" value="FBOX"/>
    <property type="match status" value="1"/>
</dbReference>
<name>A0A9R0I9P2_SPIOL</name>
<dbReference type="PANTHER" id="PTHR31900">
    <property type="entry name" value="F-BOX/RNI SUPERFAMILY PROTEIN-RELATED"/>
    <property type="match status" value="1"/>
</dbReference>
<dbReference type="SUPFAM" id="SSF52047">
    <property type="entry name" value="RNI-like"/>
    <property type="match status" value="1"/>
</dbReference>
<dbReference type="Pfam" id="PF24758">
    <property type="entry name" value="LRR_At5g56370"/>
    <property type="match status" value="1"/>
</dbReference>
<dbReference type="InterPro" id="IPR001810">
    <property type="entry name" value="F-box_dom"/>
</dbReference>
<dbReference type="RefSeq" id="XP_021844099.2">
    <property type="nucleotide sequence ID" value="XM_021988407.2"/>
</dbReference>
<dbReference type="Gene3D" id="1.20.1280.50">
    <property type="match status" value="1"/>
</dbReference>
<dbReference type="GeneID" id="110783994"/>
<dbReference type="InterPro" id="IPR032675">
    <property type="entry name" value="LRR_dom_sf"/>
</dbReference>
<gene>
    <name evidence="3" type="primary">LOC110783994</name>
</gene>
<accession>A0A9R0I9P2</accession>
<protein>
    <submittedName>
        <fullName evidence="3">F-box/FBD/LRR-repeat protein At1g13570-like isoform X1</fullName>
    </submittedName>
</protein>
<dbReference type="InterPro" id="IPR050232">
    <property type="entry name" value="FBL13/AtMIF1-like"/>
</dbReference>
<organism evidence="2 3">
    <name type="scientific">Spinacia oleracea</name>
    <name type="common">Spinach</name>
    <dbReference type="NCBI Taxonomy" id="3562"/>
    <lineage>
        <taxon>Eukaryota</taxon>
        <taxon>Viridiplantae</taxon>
        <taxon>Streptophyta</taxon>
        <taxon>Embryophyta</taxon>
        <taxon>Tracheophyta</taxon>
        <taxon>Spermatophyta</taxon>
        <taxon>Magnoliopsida</taxon>
        <taxon>eudicotyledons</taxon>
        <taxon>Gunneridae</taxon>
        <taxon>Pentapetalae</taxon>
        <taxon>Caryophyllales</taxon>
        <taxon>Chenopodiaceae</taxon>
        <taxon>Chenopodioideae</taxon>
        <taxon>Anserineae</taxon>
        <taxon>Spinacia</taxon>
    </lineage>
</organism>
<dbReference type="SMART" id="SM00579">
    <property type="entry name" value="FBD"/>
    <property type="match status" value="1"/>
</dbReference>
<dbReference type="Gene3D" id="3.80.10.10">
    <property type="entry name" value="Ribonuclease Inhibitor"/>
    <property type="match status" value="1"/>
</dbReference>
<feature type="domain" description="F-box" evidence="1">
    <location>
        <begin position="38"/>
        <end position="91"/>
    </location>
</feature>
<evidence type="ECO:0000259" key="1">
    <source>
        <dbReference type="PROSITE" id="PS50181"/>
    </source>
</evidence>
<reference evidence="3" key="2">
    <citation type="submission" date="2025-08" db="UniProtKB">
        <authorList>
            <consortium name="RefSeq"/>
        </authorList>
    </citation>
    <scope>IDENTIFICATION</scope>
    <source>
        <tissue evidence="3">Leaf</tissue>
    </source>
</reference>